<name>A9VE12_MONBE</name>
<evidence type="ECO:0000256" key="2">
    <source>
        <dbReference type="SAM" id="MobiDB-lite"/>
    </source>
</evidence>
<dbReference type="Proteomes" id="UP000001357">
    <property type="component" value="Unassembled WGS sequence"/>
</dbReference>
<evidence type="ECO:0000313" key="4">
    <source>
        <dbReference type="Proteomes" id="UP000001357"/>
    </source>
</evidence>
<sequence>MHSCGNTHWAPVVIQRCESQDAARAAAADLAHDPSRKARDASLKNIAVLTTAEETVAPVVDEATAKAARSYQMSMDRARDNLRYQATNQNLTDKDEKDCWQLGHTADGQPYYLNLKTFETRTTKPEGYRDPAVVEKERAKAEREKEALARAEAAATTWEEVDPIQKRLQARAAAQRKNDEPAEAHPFDKLYQDSTLTFEAKATPEFKRPKVSAAGDDGDGAAPMLKKKKNRDKGAARQRHRKSAADL</sequence>
<feature type="region of interest" description="Disordered" evidence="2">
    <location>
        <begin position="170"/>
        <end position="247"/>
    </location>
</feature>
<accession>A9VE12</accession>
<protein>
    <submittedName>
        <fullName evidence="3">Uncharacterized protein</fullName>
    </submittedName>
</protein>
<organism evidence="3 4">
    <name type="scientific">Monosiga brevicollis</name>
    <name type="common">Choanoflagellate</name>
    <dbReference type="NCBI Taxonomy" id="81824"/>
    <lineage>
        <taxon>Eukaryota</taxon>
        <taxon>Choanoflagellata</taxon>
        <taxon>Craspedida</taxon>
        <taxon>Salpingoecidae</taxon>
        <taxon>Monosiga</taxon>
    </lineage>
</organism>
<dbReference type="EMBL" id="CH991593">
    <property type="protein sequence ID" value="EDQ84229.1"/>
    <property type="molecule type" value="Genomic_DNA"/>
</dbReference>
<reference evidence="3 4" key="1">
    <citation type="journal article" date="2008" name="Nature">
        <title>The genome of the choanoflagellate Monosiga brevicollis and the origin of metazoans.</title>
        <authorList>
            <consortium name="JGI Sequencing"/>
            <person name="King N."/>
            <person name="Westbrook M.J."/>
            <person name="Young S.L."/>
            <person name="Kuo A."/>
            <person name="Abedin M."/>
            <person name="Chapman J."/>
            <person name="Fairclough S."/>
            <person name="Hellsten U."/>
            <person name="Isogai Y."/>
            <person name="Letunic I."/>
            <person name="Marr M."/>
            <person name="Pincus D."/>
            <person name="Putnam N."/>
            <person name="Rokas A."/>
            <person name="Wright K.J."/>
            <person name="Zuzow R."/>
            <person name="Dirks W."/>
            <person name="Good M."/>
            <person name="Goodstein D."/>
            <person name="Lemons D."/>
            <person name="Li W."/>
            <person name="Lyons J.B."/>
            <person name="Morris A."/>
            <person name="Nichols S."/>
            <person name="Richter D.J."/>
            <person name="Salamov A."/>
            <person name="Bork P."/>
            <person name="Lim W.A."/>
            <person name="Manning G."/>
            <person name="Miller W.T."/>
            <person name="McGinnis W."/>
            <person name="Shapiro H."/>
            <person name="Tjian R."/>
            <person name="Grigoriev I.V."/>
            <person name="Rokhsar D."/>
        </authorList>
    </citation>
    <scope>NUCLEOTIDE SEQUENCE [LARGE SCALE GENOMIC DNA]</scope>
    <source>
        <strain evidence="4">MX1 / ATCC 50154</strain>
    </source>
</reference>
<keyword evidence="4" id="KW-1185">Reference proteome</keyword>
<evidence type="ECO:0000256" key="1">
    <source>
        <dbReference type="SAM" id="Coils"/>
    </source>
</evidence>
<gene>
    <name evidence="3" type="ORF">MONBRDRAFT_13012</name>
</gene>
<feature type="compositionally biased region" description="Basic residues" evidence="2">
    <location>
        <begin position="225"/>
        <end position="247"/>
    </location>
</feature>
<dbReference type="RefSeq" id="XP_001750953.1">
    <property type="nucleotide sequence ID" value="XM_001750901.1"/>
</dbReference>
<keyword evidence="1" id="KW-0175">Coiled coil</keyword>
<feature type="compositionally biased region" description="Basic and acidic residues" evidence="2">
    <location>
        <begin position="176"/>
        <end position="191"/>
    </location>
</feature>
<evidence type="ECO:0000313" key="3">
    <source>
        <dbReference type="EMBL" id="EDQ84229.1"/>
    </source>
</evidence>
<dbReference type="Gene3D" id="2.20.70.10">
    <property type="match status" value="1"/>
</dbReference>
<feature type="coiled-coil region" evidence="1">
    <location>
        <begin position="134"/>
        <end position="161"/>
    </location>
</feature>
<dbReference type="GeneID" id="5896217"/>
<dbReference type="KEGG" id="mbr:MONBRDRAFT_13012"/>
<dbReference type="AlphaFoldDB" id="A9VE12"/>
<proteinExistence type="predicted"/>
<dbReference type="InParanoid" id="A9VE12"/>